<dbReference type="Pfam" id="PF04773">
    <property type="entry name" value="FecR"/>
    <property type="match status" value="1"/>
</dbReference>
<proteinExistence type="predicted"/>
<organism evidence="4 5">
    <name type="scientific">Thalassospira marina</name>
    <dbReference type="NCBI Taxonomy" id="2048283"/>
    <lineage>
        <taxon>Bacteria</taxon>
        <taxon>Pseudomonadati</taxon>
        <taxon>Pseudomonadota</taxon>
        <taxon>Alphaproteobacteria</taxon>
        <taxon>Rhodospirillales</taxon>
        <taxon>Thalassospiraceae</taxon>
        <taxon>Thalassospira</taxon>
    </lineage>
</organism>
<dbReference type="InterPro" id="IPR006860">
    <property type="entry name" value="FecR"/>
</dbReference>
<feature type="transmembrane region" description="Helical" evidence="1">
    <location>
        <begin position="82"/>
        <end position="101"/>
    </location>
</feature>
<evidence type="ECO:0000256" key="1">
    <source>
        <dbReference type="SAM" id="Phobius"/>
    </source>
</evidence>
<dbReference type="PIRSF" id="PIRSF018266">
    <property type="entry name" value="FecR"/>
    <property type="match status" value="1"/>
</dbReference>
<dbReference type="EMBL" id="CP024199">
    <property type="protein sequence ID" value="AUG53882.1"/>
    <property type="molecule type" value="Genomic_DNA"/>
</dbReference>
<feature type="domain" description="FecR protein" evidence="2">
    <location>
        <begin position="112"/>
        <end position="206"/>
    </location>
</feature>
<dbReference type="Gene3D" id="2.60.120.1440">
    <property type="match status" value="1"/>
</dbReference>
<accession>A0ABM6QBF3</accession>
<name>A0ABM6QBF3_9PROT</name>
<gene>
    <name evidence="4" type="ORF">CSC3H3_15050</name>
</gene>
<keyword evidence="1" id="KW-1133">Transmembrane helix</keyword>
<evidence type="ECO:0000313" key="4">
    <source>
        <dbReference type="EMBL" id="AUG53882.1"/>
    </source>
</evidence>
<dbReference type="Pfam" id="PF16220">
    <property type="entry name" value="DUF4880"/>
    <property type="match status" value="1"/>
</dbReference>
<keyword evidence="5" id="KW-1185">Reference proteome</keyword>
<sequence>MSIQAQTMPRDHDKLSKEAARWAARLQSSDATAADKAAFREWRDKNPAHEAAYNEFASLWGDLGGVRLPENRLQQIRRGRTLKRTGIGGSLLACLVAFGLYQNGYYDRYRADYYTKTGEIAHITLSDGSKIALNSDSAIRVRYAPDHRDIDLLRGEAFFTVAHNADRPFTVHENNLSARAVGTRYGVSTAHGDMPADVQVEEGIVEVTSASDHQLLTAGQAAELDRDGMLNIEKTDIGNETAWRDGKLVFSQKPLRDVLASLEQYRTGRIILLDDDIGNLQLSGIFDIADTDQALRSIAQRLPITFSYATPLLVIAHKK</sequence>
<reference evidence="4 5" key="1">
    <citation type="submission" date="2017-10" db="EMBL/GenBank/DDBJ databases">
        <title>Biodiversity and function of Thalassospira species in the particle-attached aromatic-hydrocarbon-degrading consortia from the surface seawater of the China South Sea.</title>
        <authorList>
            <person name="Dong C."/>
            <person name="Liu R."/>
            <person name="Shao Z."/>
        </authorList>
    </citation>
    <scope>NUCLEOTIDE SEQUENCE [LARGE SCALE GENOMIC DNA]</scope>
    <source>
        <strain evidence="4 5">CSC3H3</strain>
    </source>
</reference>
<dbReference type="InterPro" id="IPR032623">
    <property type="entry name" value="FecR_N"/>
</dbReference>
<feature type="domain" description="FecR N-terminal" evidence="3">
    <location>
        <begin position="17"/>
        <end position="57"/>
    </location>
</feature>
<dbReference type="InterPro" id="IPR012373">
    <property type="entry name" value="Ferrdict_sens_TM"/>
</dbReference>
<evidence type="ECO:0000313" key="5">
    <source>
        <dbReference type="Proteomes" id="UP000233458"/>
    </source>
</evidence>
<protein>
    <submittedName>
        <fullName evidence="4">Iron dicitrate transport regulator FecR</fullName>
    </submittedName>
</protein>
<dbReference type="PANTHER" id="PTHR30273">
    <property type="entry name" value="PERIPLASMIC SIGNAL SENSOR AND SIGMA FACTOR ACTIVATOR FECR-RELATED"/>
    <property type="match status" value="1"/>
</dbReference>
<dbReference type="RefSeq" id="WP_101285352.1">
    <property type="nucleotide sequence ID" value="NZ_CP024199.1"/>
</dbReference>
<evidence type="ECO:0000259" key="2">
    <source>
        <dbReference type="Pfam" id="PF04773"/>
    </source>
</evidence>
<dbReference type="Proteomes" id="UP000233458">
    <property type="component" value="Chromosome"/>
</dbReference>
<dbReference type="Gene3D" id="3.55.50.30">
    <property type="match status" value="1"/>
</dbReference>
<keyword evidence="1" id="KW-0472">Membrane</keyword>
<evidence type="ECO:0000259" key="3">
    <source>
        <dbReference type="Pfam" id="PF16220"/>
    </source>
</evidence>
<dbReference type="PANTHER" id="PTHR30273:SF2">
    <property type="entry name" value="PROTEIN FECR"/>
    <property type="match status" value="1"/>
</dbReference>
<keyword evidence="1" id="KW-0812">Transmembrane</keyword>